<protein>
    <recommendedName>
        <fullName evidence="9">Transmembrane protein 14</fullName>
    </recommendedName>
</protein>
<dbReference type="InterPro" id="IPR044890">
    <property type="entry name" value="TMEM14_sf"/>
</dbReference>
<dbReference type="EMBL" id="JBBNAE010000008">
    <property type="protein sequence ID" value="KAK9102303.1"/>
    <property type="molecule type" value="Genomic_DNA"/>
</dbReference>
<comment type="similarity">
    <text evidence="2">Belongs to the TMEM14 family.</text>
</comment>
<evidence type="ECO:0000256" key="4">
    <source>
        <dbReference type="ARBA" id="ARBA00022989"/>
    </source>
</evidence>
<dbReference type="GO" id="GO:0015245">
    <property type="term" value="F:fatty acid transmembrane transporter activity"/>
    <property type="evidence" value="ECO:0007669"/>
    <property type="project" value="TreeGrafter"/>
</dbReference>
<evidence type="ECO:0000256" key="1">
    <source>
        <dbReference type="ARBA" id="ARBA00004370"/>
    </source>
</evidence>
<comment type="caution">
    <text evidence="7">The sequence shown here is derived from an EMBL/GenBank/DDBJ whole genome shotgun (WGS) entry which is preliminary data.</text>
</comment>
<evidence type="ECO:0000256" key="3">
    <source>
        <dbReference type="ARBA" id="ARBA00022692"/>
    </source>
</evidence>
<sequence length="236" mass="25834">MASTTPFRISVFSSTNQNLKNHLHLHKPNIIAPHYQSKFSVCMYLDRSGAEFRATHACNSLSCAADASKSNMMETDKVLPSTDEQFNENMEVDVNLKEQDASATPPKRAAKIHDFCFGIPFGGFVFAGGILGFLFSRNTTTLSTGVLYGGGLLALSTFSLKIWRQGKSSLPFILGQAALAAVLLWKNLQNYYLTKKLFPTGLFAFFSAAMLCFYSYVMASGGNPPPKKLKLDSSSP</sequence>
<dbReference type="GO" id="GO:0009706">
    <property type="term" value="C:chloroplast inner membrane"/>
    <property type="evidence" value="ECO:0007669"/>
    <property type="project" value="TreeGrafter"/>
</dbReference>
<keyword evidence="5 6" id="KW-0472">Membrane</keyword>
<evidence type="ECO:0008006" key="9">
    <source>
        <dbReference type="Google" id="ProtNLM"/>
    </source>
</evidence>
<dbReference type="Pfam" id="PF03647">
    <property type="entry name" value="Tmemb_14"/>
    <property type="match status" value="1"/>
</dbReference>
<feature type="transmembrane region" description="Helical" evidence="6">
    <location>
        <begin position="200"/>
        <end position="219"/>
    </location>
</feature>
<accession>A0AAP0F496</accession>
<feature type="transmembrane region" description="Helical" evidence="6">
    <location>
        <begin position="115"/>
        <end position="136"/>
    </location>
</feature>
<gene>
    <name evidence="7" type="ORF">Sjap_019557</name>
</gene>
<feature type="transmembrane region" description="Helical" evidence="6">
    <location>
        <begin position="170"/>
        <end position="188"/>
    </location>
</feature>
<comment type="subcellular location">
    <subcellularLocation>
        <location evidence="1">Membrane</location>
    </subcellularLocation>
</comment>
<dbReference type="PANTHER" id="PTHR12668">
    <property type="entry name" value="TRANSMEMBRANE PROTEIN 14, 15"/>
    <property type="match status" value="1"/>
</dbReference>
<evidence type="ECO:0000256" key="2">
    <source>
        <dbReference type="ARBA" id="ARBA00007590"/>
    </source>
</evidence>
<dbReference type="InterPro" id="IPR005349">
    <property type="entry name" value="TMEM14"/>
</dbReference>
<dbReference type="Proteomes" id="UP001417504">
    <property type="component" value="Unassembled WGS sequence"/>
</dbReference>
<dbReference type="AlphaFoldDB" id="A0AAP0F496"/>
<keyword evidence="8" id="KW-1185">Reference proteome</keyword>
<evidence type="ECO:0000256" key="6">
    <source>
        <dbReference type="SAM" id="Phobius"/>
    </source>
</evidence>
<dbReference type="Gene3D" id="1.10.10.1740">
    <property type="entry name" value="Transmembrane protein 14-like"/>
    <property type="match status" value="1"/>
</dbReference>
<keyword evidence="3 6" id="KW-0812">Transmembrane</keyword>
<proteinExistence type="inferred from homology"/>
<evidence type="ECO:0000256" key="5">
    <source>
        <dbReference type="ARBA" id="ARBA00023136"/>
    </source>
</evidence>
<reference evidence="7 8" key="1">
    <citation type="submission" date="2024-01" db="EMBL/GenBank/DDBJ databases">
        <title>Genome assemblies of Stephania.</title>
        <authorList>
            <person name="Yang L."/>
        </authorList>
    </citation>
    <scope>NUCLEOTIDE SEQUENCE [LARGE SCALE GENOMIC DNA]</scope>
    <source>
        <strain evidence="7">QJT</strain>
        <tissue evidence="7">Leaf</tissue>
    </source>
</reference>
<organism evidence="7 8">
    <name type="scientific">Stephania japonica</name>
    <dbReference type="NCBI Taxonomy" id="461633"/>
    <lineage>
        <taxon>Eukaryota</taxon>
        <taxon>Viridiplantae</taxon>
        <taxon>Streptophyta</taxon>
        <taxon>Embryophyta</taxon>
        <taxon>Tracheophyta</taxon>
        <taxon>Spermatophyta</taxon>
        <taxon>Magnoliopsida</taxon>
        <taxon>Ranunculales</taxon>
        <taxon>Menispermaceae</taxon>
        <taxon>Menispermoideae</taxon>
        <taxon>Cissampelideae</taxon>
        <taxon>Stephania</taxon>
    </lineage>
</organism>
<name>A0AAP0F496_9MAGN</name>
<evidence type="ECO:0000313" key="7">
    <source>
        <dbReference type="EMBL" id="KAK9102303.1"/>
    </source>
</evidence>
<evidence type="ECO:0000313" key="8">
    <source>
        <dbReference type="Proteomes" id="UP001417504"/>
    </source>
</evidence>
<keyword evidence="4 6" id="KW-1133">Transmembrane helix</keyword>
<dbReference type="PANTHER" id="PTHR12668:SF48">
    <property type="entry name" value="PROTEIN FATTY ACID EXPORT 1, CHLOROPLASTIC"/>
    <property type="match status" value="1"/>
</dbReference>